<dbReference type="PATRIC" id="fig|106592.7.peg.5014"/>
<dbReference type="EC" id="3.1.-.-" evidence="5"/>
<sequence>MILADSSIWIDHFRHVDAELSKIIEDDRLLCHPAVIGELALGSLRDRGSVIAFLAAQREAFVATHDEVMTMIDRHGIFSMGLGYTDAHLLASVLLDQRAALWTRDKRLRAAADKAGASLHTPANARN</sequence>
<name>A0A0L8BH17_ENSAD</name>
<dbReference type="AlphaFoldDB" id="A0A0L8BH17"/>
<feature type="binding site" evidence="5">
    <location>
        <position position="86"/>
    </location>
    <ligand>
        <name>Mg(2+)</name>
        <dbReference type="ChEBI" id="CHEBI:18420"/>
    </ligand>
</feature>
<dbReference type="InterPro" id="IPR029060">
    <property type="entry name" value="PIN-like_dom_sf"/>
</dbReference>
<protein>
    <recommendedName>
        <fullName evidence="5">Ribonuclease VapC</fullName>
        <shortName evidence="5">RNase VapC</shortName>
        <ecNumber evidence="5">3.1.-.-</ecNumber>
    </recommendedName>
    <alternativeName>
        <fullName evidence="5">Toxin VapC</fullName>
    </alternativeName>
</protein>
<accession>A0A0L8BH17</accession>
<feature type="binding site" evidence="5">
    <location>
        <position position="5"/>
    </location>
    <ligand>
        <name>Mg(2+)</name>
        <dbReference type="ChEBI" id="CHEBI:18420"/>
    </ligand>
</feature>
<keyword evidence="1 5" id="KW-1277">Toxin-antitoxin system</keyword>
<dbReference type="EMBL" id="LGAP01000032">
    <property type="protein sequence ID" value="KOF13864.1"/>
    <property type="molecule type" value="Genomic_DNA"/>
</dbReference>
<comment type="caution">
    <text evidence="7">The sequence shown here is derived from an EMBL/GenBank/DDBJ whole genome shotgun (WGS) entry which is preliminary data.</text>
</comment>
<dbReference type="HAMAP" id="MF_00265">
    <property type="entry name" value="VapC_Nob1"/>
    <property type="match status" value="1"/>
</dbReference>
<comment type="similarity">
    <text evidence="5">Belongs to the PINc/VapC protein family.</text>
</comment>
<dbReference type="InterPro" id="IPR002716">
    <property type="entry name" value="PIN_dom"/>
</dbReference>
<dbReference type="SUPFAM" id="SSF88723">
    <property type="entry name" value="PIN domain-like"/>
    <property type="match status" value="1"/>
</dbReference>
<dbReference type="Pfam" id="PF01850">
    <property type="entry name" value="PIN"/>
    <property type="match status" value="1"/>
</dbReference>
<dbReference type="GO" id="GO:0000287">
    <property type="term" value="F:magnesium ion binding"/>
    <property type="evidence" value="ECO:0007669"/>
    <property type="project" value="UniProtKB-UniRule"/>
</dbReference>
<proteinExistence type="inferred from homology"/>
<dbReference type="Proteomes" id="UP000037425">
    <property type="component" value="Unassembled WGS sequence"/>
</dbReference>
<dbReference type="InterPro" id="IPR022907">
    <property type="entry name" value="VapC_family"/>
</dbReference>
<keyword evidence="5" id="KW-0460">Magnesium</keyword>
<dbReference type="OrthoDB" id="329172at2"/>
<dbReference type="RefSeq" id="WP_053252337.1">
    <property type="nucleotide sequence ID" value="NZ_LGAP01000032.1"/>
</dbReference>
<organism evidence="7 8">
    <name type="scientific">Ensifer adhaerens</name>
    <name type="common">Sinorhizobium morelense</name>
    <dbReference type="NCBI Taxonomy" id="106592"/>
    <lineage>
        <taxon>Bacteria</taxon>
        <taxon>Pseudomonadati</taxon>
        <taxon>Pseudomonadota</taxon>
        <taxon>Alphaproteobacteria</taxon>
        <taxon>Hyphomicrobiales</taxon>
        <taxon>Rhizobiaceae</taxon>
        <taxon>Sinorhizobium/Ensifer group</taxon>
        <taxon>Ensifer</taxon>
    </lineage>
</organism>
<dbReference type="CDD" id="cd09854">
    <property type="entry name" value="PIN_VapC-like"/>
    <property type="match status" value="1"/>
</dbReference>
<comment type="cofactor">
    <cofactor evidence="5">
        <name>Mg(2+)</name>
        <dbReference type="ChEBI" id="CHEBI:18420"/>
    </cofactor>
</comment>
<dbReference type="GO" id="GO:0004540">
    <property type="term" value="F:RNA nuclease activity"/>
    <property type="evidence" value="ECO:0007669"/>
    <property type="project" value="InterPro"/>
</dbReference>
<feature type="domain" description="PIN" evidence="6">
    <location>
        <begin position="2"/>
        <end position="113"/>
    </location>
</feature>
<comment type="function">
    <text evidence="5">Toxic component of a toxin-antitoxin (TA) system. An RNase.</text>
</comment>
<gene>
    <name evidence="5" type="primary">vapC</name>
    <name evidence="7" type="ORF">AC244_29310</name>
</gene>
<keyword evidence="2 5" id="KW-0540">Nuclease</keyword>
<reference evidence="8" key="1">
    <citation type="submission" date="2015-07" db="EMBL/GenBank/DDBJ databases">
        <title>Whole genome sequence of an Ensifer adhaerens strain isolated from a cave pool in the Wind Cave National Park.</title>
        <authorList>
            <person name="Eng W.W.H."/>
            <person name="Gan H.M."/>
            <person name="Barton H.A."/>
            <person name="Savka M.A."/>
        </authorList>
    </citation>
    <scope>NUCLEOTIDE SEQUENCE [LARGE SCALE GENOMIC DNA]</scope>
    <source>
        <strain evidence="8">SD006</strain>
    </source>
</reference>
<evidence type="ECO:0000256" key="4">
    <source>
        <dbReference type="ARBA" id="ARBA00022801"/>
    </source>
</evidence>
<evidence type="ECO:0000313" key="7">
    <source>
        <dbReference type="EMBL" id="KOF13864.1"/>
    </source>
</evidence>
<keyword evidence="4 5" id="KW-0378">Hydrolase</keyword>
<keyword evidence="5" id="KW-0800">Toxin</keyword>
<evidence type="ECO:0000256" key="5">
    <source>
        <dbReference type="HAMAP-Rule" id="MF_00265"/>
    </source>
</evidence>
<evidence type="ECO:0000256" key="2">
    <source>
        <dbReference type="ARBA" id="ARBA00022722"/>
    </source>
</evidence>
<evidence type="ECO:0000313" key="8">
    <source>
        <dbReference type="Proteomes" id="UP000037425"/>
    </source>
</evidence>
<evidence type="ECO:0000256" key="3">
    <source>
        <dbReference type="ARBA" id="ARBA00022723"/>
    </source>
</evidence>
<keyword evidence="3 5" id="KW-0479">Metal-binding</keyword>
<dbReference type="GO" id="GO:0090729">
    <property type="term" value="F:toxin activity"/>
    <property type="evidence" value="ECO:0007669"/>
    <property type="project" value="UniProtKB-KW"/>
</dbReference>
<evidence type="ECO:0000256" key="1">
    <source>
        <dbReference type="ARBA" id="ARBA00022649"/>
    </source>
</evidence>
<dbReference type="GO" id="GO:0016787">
    <property type="term" value="F:hydrolase activity"/>
    <property type="evidence" value="ECO:0007669"/>
    <property type="project" value="UniProtKB-KW"/>
</dbReference>
<evidence type="ECO:0000259" key="6">
    <source>
        <dbReference type="Pfam" id="PF01850"/>
    </source>
</evidence>